<dbReference type="EMBL" id="CM029046">
    <property type="protein sequence ID" value="KAG2589986.1"/>
    <property type="molecule type" value="Genomic_DNA"/>
</dbReference>
<protein>
    <submittedName>
        <fullName evidence="1">Uncharacterized protein</fullName>
    </submittedName>
</protein>
<name>A0A8T0RZH5_PANVG</name>
<evidence type="ECO:0000313" key="1">
    <source>
        <dbReference type="EMBL" id="KAG2589986.1"/>
    </source>
</evidence>
<proteinExistence type="predicted"/>
<organism evidence="1 2">
    <name type="scientific">Panicum virgatum</name>
    <name type="common">Blackwell switchgrass</name>
    <dbReference type="NCBI Taxonomy" id="38727"/>
    <lineage>
        <taxon>Eukaryota</taxon>
        <taxon>Viridiplantae</taxon>
        <taxon>Streptophyta</taxon>
        <taxon>Embryophyta</taxon>
        <taxon>Tracheophyta</taxon>
        <taxon>Spermatophyta</taxon>
        <taxon>Magnoliopsida</taxon>
        <taxon>Liliopsida</taxon>
        <taxon>Poales</taxon>
        <taxon>Poaceae</taxon>
        <taxon>PACMAD clade</taxon>
        <taxon>Panicoideae</taxon>
        <taxon>Panicodae</taxon>
        <taxon>Paniceae</taxon>
        <taxon>Panicinae</taxon>
        <taxon>Panicum</taxon>
        <taxon>Panicum sect. Hiantes</taxon>
    </lineage>
</organism>
<evidence type="ECO:0000313" key="2">
    <source>
        <dbReference type="Proteomes" id="UP000823388"/>
    </source>
</evidence>
<reference evidence="1" key="1">
    <citation type="submission" date="2020-05" db="EMBL/GenBank/DDBJ databases">
        <title>WGS assembly of Panicum virgatum.</title>
        <authorList>
            <person name="Lovell J.T."/>
            <person name="Jenkins J."/>
            <person name="Shu S."/>
            <person name="Juenger T.E."/>
            <person name="Schmutz J."/>
        </authorList>
    </citation>
    <scope>NUCLEOTIDE SEQUENCE</scope>
    <source>
        <strain evidence="1">AP13</strain>
    </source>
</reference>
<dbReference type="AlphaFoldDB" id="A0A8T0RZH5"/>
<comment type="caution">
    <text evidence="1">The sequence shown here is derived from an EMBL/GenBank/DDBJ whole genome shotgun (WGS) entry which is preliminary data.</text>
</comment>
<gene>
    <name evidence="1" type="ORF">PVAP13_5NG315400</name>
</gene>
<keyword evidence="2" id="KW-1185">Reference proteome</keyword>
<accession>A0A8T0RZH5</accession>
<sequence>MRLGSPTSTRYTTYRFKKIEPDCCPLLLCRPFSPCFLSRYRPNPRSALQVSSPPLSYGMDPRDNALPSSIVTSAPSLRGRAPFIPLVLVMGKK</sequence>
<dbReference type="Proteomes" id="UP000823388">
    <property type="component" value="Chromosome 5N"/>
</dbReference>